<evidence type="ECO:0000256" key="1">
    <source>
        <dbReference type="SAM" id="SignalP"/>
    </source>
</evidence>
<evidence type="ECO:0000313" key="3">
    <source>
        <dbReference type="EMBL" id="VWB51005.1"/>
    </source>
</evidence>
<dbReference type="PANTHER" id="PTHR38599:SF1">
    <property type="entry name" value="CUPIN DOMAIN PROTEIN (AFU_ORTHOLOGUE AFUA_3G13620)"/>
    <property type="match status" value="1"/>
</dbReference>
<feature type="chain" id="PRO_5040302654" evidence="1">
    <location>
        <begin position="38"/>
        <end position="153"/>
    </location>
</feature>
<dbReference type="AlphaFoldDB" id="A0A9Q9SHA6"/>
<dbReference type="InterPro" id="IPR011051">
    <property type="entry name" value="RmlC_Cupin_sf"/>
</dbReference>
<evidence type="ECO:0000313" key="4">
    <source>
        <dbReference type="Proteomes" id="UP000494172"/>
    </source>
</evidence>
<dbReference type="Proteomes" id="UP000494172">
    <property type="component" value="Unassembled WGS sequence"/>
</dbReference>
<reference evidence="3 4" key="1">
    <citation type="submission" date="2019-09" db="EMBL/GenBank/DDBJ databases">
        <authorList>
            <person name="Depoorter E."/>
        </authorList>
    </citation>
    <scope>NUCLEOTIDE SEQUENCE [LARGE SCALE GENOMIC DNA]</scope>
    <source>
        <strain evidence="3">LMG 24066</strain>
    </source>
</reference>
<gene>
    <name evidence="3" type="ORF">BAR24066_02323</name>
</gene>
<feature type="domain" description="Cupin type-2" evidence="2">
    <location>
        <begin position="71"/>
        <end position="127"/>
    </location>
</feature>
<dbReference type="PANTHER" id="PTHR38599">
    <property type="entry name" value="CUPIN DOMAIN PROTEIN (AFU_ORTHOLOGUE AFUA_3G13620)"/>
    <property type="match status" value="1"/>
</dbReference>
<dbReference type="Gene3D" id="2.60.120.10">
    <property type="entry name" value="Jelly Rolls"/>
    <property type="match status" value="1"/>
</dbReference>
<proteinExistence type="predicted"/>
<dbReference type="InterPro" id="IPR014710">
    <property type="entry name" value="RmlC-like_jellyroll"/>
</dbReference>
<feature type="signal peptide" evidence="1">
    <location>
        <begin position="1"/>
        <end position="37"/>
    </location>
</feature>
<dbReference type="InterPro" id="IPR013096">
    <property type="entry name" value="Cupin_2"/>
</dbReference>
<protein>
    <submittedName>
        <fullName evidence="3">Cupin</fullName>
    </submittedName>
</protein>
<sequence length="153" mass="15942">MKPSSMTTWVTGADHGRVAAMRTLARGALAFATFAFAQSVPAAGKAPDSKPTVVLQRVPVPDTGREMGMGLAEFPPDALKPRHAATGPELCYVLEGEVVVQVDGKPPATFHAGETFRLPAGVAHVTRAGPAGAKVVAAWVRTPGQPFNVPARH</sequence>
<accession>A0A9Q9SHA6</accession>
<dbReference type="Pfam" id="PF07883">
    <property type="entry name" value="Cupin_2"/>
    <property type="match status" value="1"/>
</dbReference>
<keyword evidence="1" id="KW-0732">Signal</keyword>
<comment type="caution">
    <text evidence="3">The sequence shown here is derived from an EMBL/GenBank/DDBJ whole genome shotgun (WGS) entry which is preliminary data.</text>
</comment>
<dbReference type="SUPFAM" id="SSF51182">
    <property type="entry name" value="RmlC-like cupins"/>
    <property type="match status" value="1"/>
</dbReference>
<organism evidence="3 4">
    <name type="scientific">Burkholderia arboris</name>
    <dbReference type="NCBI Taxonomy" id="488730"/>
    <lineage>
        <taxon>Bacteria</taxon>
        <taxon>Pseudomonadati</taxon>
        <taxon>Pseudomonadota</taxon>
        <taxon>Betaproteobacteria</taxon>
        <taxon>Burkholderiales</taxon>
        <taxon>Burkholderiaceae</taxon>
        <taxon>Burkholderia</taxon>
        <taxon>Burkholderia cepacia complex</taxon>
    </lineage>
</organism>
<dbReference type="EMBL" id="CABVPX010000007">
    <property type="protein sequence ID" value="VWB51005.1"/>
    <property type="molecule type" value="Genomic_DNA"/>
</dbReference>
<evidence type="ECO:0000259" key="2">
    <source>
        <dbReference type="Pfam" id="PF07883"/>
    </source>
</evidence>
<name>A0A9Q9SHA6_9BURK</name>